<dbReference type="EMBL" id="FQVU01000005">
    <property type="protein sequence ID" value="SHH27168.1"/>
    <property type="molecule type" value="Genomic_DNA"/>
</dbReference>
<proteinExistence type="inferred from homology"/>
<dbReference type="Pfam" id="PF13365">
    <property type="entry name" value="Trypsin_2"/>
    <property type="match status" value="1"/>
</dbReference>
<dbReference type="Gene3D" id="2.30.42.10">
    <property type="match status" value="1"/>
</dbReference>
<sequence>MTERSDEGRHAAPEPPAAPNAADAKDDAYGRPAGVSGGFAPHDAPEAYQPPPPTVSPDERATYGRPAGADAFEPGPGERLVPKHSAPPPVPRAFADSFGETAGARDGFDPAPGDRLPPSGRGPESPWWKSDAGRDPWRDPSSQFWLGRGAVFGPAGPAQLGPDEDSESAPDELAEAGEDEDLDEPGKDDNVRRVRFGMRTSLVLALVLLLAGAIGGAVGYFLTDKLDDELHRPDANIAQVETPISRPAGSVAGIAKRVGPAVVSISVTTKTEFSIGSGVVIDSSGDVLTNNHVIAGAVGAGSAATIIVTFSNEATAQARIVGHDPQSDLAVIRVPNDDLTVATLGKSAKLAVGDPVIAIGSPLGLQGTVTSGIVSALNRPVHVSSEDGGSGAYLNAIQTDAPINPGNSGGALVNGSGALIGINSAAALGTVGPGGSGTAITGIGYAIPIDYARGIALQLIRTGKAEHAAIGLQGRTVVSPTPGKQVGGYIVQVSPNGPGAKAGLKQGDVVVAADSQVIQTFDQLTVIVSQHKPGDRIDLTYYRKGTTQKKTVTVTLDKG</sequence>
<dbReference type="Pfam" id="PF13180">
    <property type="entry name" value="PDZ_2"/>
    <property type="match status" value="1"/>
</dbReference>
<dbReference type="PANTHER" id="PTHR43343">
    <property type="entry name" value="PEPTIDASE S12"/>
    <property type="match status" value="1"/>
</dbReference>
<dbReference type="OrthoDB" id="9758917at2"/>
<dbReference type="InterPro" id="IPR001940">
    <property type="entry name" value="Peptidase_S1C"/>
</dbReference>
<dbReference type="PROSITE" id="PS50106">
    <property type="entry name" value="PDZ"/>
    <property type="match status" value="1"/>
</dbReference>
<keyword evidence="5" id="KW-0472">Membrane</keyword>
<keyword evidence="2 7" id="KW-0645">Protease</keyword>
<reference evidence="8" key="1">
    <citation type="submission" date="2016-11" db="EMBL/GenBank/DDBJ databases">
        <authorList>
            <person name="Varghese N."/>
            <person name="Submissions S."/>
        </authorList>
    </citation>
    <scope>NUCLEOTIDE SEQUENCE [LARGE SCALE GENOMIC DNA]</scope>
    <source>
        <strain evidence="8">DSM 45627</strain>
    </source>
</reference>
<evidence type="ECO:0000256" key="3">
    <source>
        <dbReference type="ARBA" id="ARBA00022801"/>
    </source>
</evidence>
<feature type="transmembrane region" description="Helical" evidence="5">
    <location>
        <begin position="202"/>
        <end position="222"/>
    </location>
</feature>
<feature type="region of interest" description="Disordered" evidence="4">
    <location>
        <begin position="1"/>
        <end position="189"/>
    </location>
</feature>
<gene>
    <name evidence="7" type="ORF">SAMN05443575_3585</name>
</gene>
<dbReference type="GO" id="GO:0004252">
    <property type="term" value="F:serine-type endopeptidase activity"/>
    <property type="evidence" value="ECO:0007669"/>
    <property type="project" value="InterPro"/>
</dbReference>
<evidence type="ECO:0000313" key="7">
    <source>
        <dbReference type="EMBL" id="SHH27168.1"/>
    </source>
</evidence>
<dbReference type="SUPFAM" id="SSF50156">
    <property type="entry name" value="PDZ domain-like"/>
    <property type="match status" value="1"/>
</dbReference>
<accession>A0A1M5RMA5</accession>
<keyword evidence="5" id="KW-1133">Transmembrane helix</keyword>
<feature type="domain" description="PDZ" evidence="6">
    <location>
        <begin position="456"/>
        <end position="545"/>
    </location>
</feature>
<protein>
    <submittedName>
        <fullName evidence="7">Serine protease, S1-C subfamily, contains C-terminal PDZ domain</fullName>
    </submittedName>
</protein>
<evidence type="ECO:0000256" key="5">
    <source>
        <dbReference type="SAM" id="Phobius"/>
    </source>
</evidence>
<evidence type="ECO:0000259" key="6">
    <source>
        <dbReference type="PROSITE" id="PS50106"/>
    </source>
</evidence>
<dbReference type="InterPro" id="IPR043504">
    <property type="entry name" value="Peptidase_S1_PA_chymotrypsin"/>
</dbReference>
<feature type="compositionally biased region" description="Acidic residues" evidence="4">
    <location>
        <begin position="162"/>
        <end position="183"/>
    </location>
</feature>
<keyword evidence="5" id="KW-0812">Transmembrane</keyword>
<evidence type="ECO:0000313" key="8">
    <source>
        <dbReference type="Proteomes" id="UP000186132"/>
    </source>
</evidence>
<organism evidence="7 8">
    <name type="scientific">Jatrophihabitans endophyticus</name>
    <dbReference type="NCBI Taxonomy" id="1206085"/>
    <lineage>
        <taxon>Bacteria</taxon>
        <taxon>Bacillati</taxon>
        <taxon>Actinomycetota</taxon>
        <taxon>Actinomycetes</taxon>
        <taxon>Jatrophihabitantales</taxon>
        <taxon>Jatrophihabitantaceae</taxon>
        <taxon>Jatrophihabitans</taxon>
    </lineage>
</organism>
<dbReference type="Proteomes" id="UP000186132">
    <property type="component" value="Unassembled WGS sequence"/>
</dbReference>
<dbReference type="STRING" id="1206085.SAMN05443575_3585"/>
<dbReference type="InterPro" id="IPR009003">
    <property type="entry name" value="Peptidase_S1_PA"/>
</dbReference>
<dbReference type="RefSeq" id="WP_073391770.1">
    <property type="nucleotide sequence ID" value="NZ_FQVU01000005.1"/>
</dbReference>
<dbReference type="InterPro" id="IPR036034">
    <property type="entry name" value="PDZ_sf"/>
</dbReference>
<comment type="similarity">
    <text evidence="1">Belongs to the peptidase S1C family.</text>
</comment>
<feature type="compositionally biased region" description="Basic and acidic residues" evidence="4">
    <location>
        <begin position="1"/>
        <end position="12"/>
    </location>
</feature>
<dbReference type="PANTHER" id="PTHR43343:SF3">
    <property type="entry name" value="PROTEASE DO-LIKE 8, CHLOROPLASTIC"/>
    <property type="match status" value="1"/>
</dbReference>
<keyword evidence="3" id="KW-0378">Hydrolase</keyword>
<evidence type="ECO:0000256" key="1">
    <source>
        <dbReference type="ARBA" id="ARBA00010541"/>
    </source>
</evidence>
<dbReference type="AlphaFoldDB" id="A0A1M5RMA5"/>
<name>A0A1M5RMA5_9ACTN</name>
<dbReference type="SUPFAM" id="SSF50494">
    <property type="entry name" value="Trypsin-like serine proteases"/>
    <property type="match status" value="1"/>
</dbReference>
<dbReference type="SMART" id="SM00228">
    <property type="entry name" value="PDZ"/>
    <property type="match status" value="1"/>
</dbReference>
<dbReference type="InterPro" id="IPR051201">
    <property type="entry name" value="Chloro_Bact_Ser_Proteases"/>
</dbReference>
<dbReference type="PRINTS" id="PR00834">
    <property type="entry name" value="PROTEASES2C"/>
</dbReference>
<dbReference type="Gene3D" id="2.40.10.10">
    <property type="entry name" value="Trypsin-like serine proteases"/>
    <property type="match status" value="2"/>
</dbReference>
<evidence type="ECO:0000256" key="4">
    <source>
        <dbReference type="SAM" id="MobiDB-lite"/>
    </source>
</evidence>
<keyword evidence="8" id="KW-1185">Reference proteome</keyword>
<dbReference type="GO" id="GO:0006508">
    <property type="term" value="P:proteolysis"/>
    <property type="evidence" value="ECO:0007669"/>
    <property type="project" value="UniProtKB-KW"/>
</dbReference>
<evidence type="ECO:0000256" key="2">
    <source>
        <dbReference type="ARBA" id="ARBA00022670"/>
    </source>
</evidence>
<dbReference type="InterPro" id="IPR001478">
    <property type="entry name" value="PDZ"/>
</dbReference>